<dbReference type="EMBL" id="WIND01000002">
    <property type="protein sequence ID" value="MSU89058.1"/>
    <property type="molecule type" value="Genomic_DNA"/>
</dbReference>
<feature type="compositionally biased region" description="Pro residues" evidence="1">
    <location>
        <begin position="41"/>
        <end position="51"/>
    </location>
</feature>
<organism evidence="3 4">
    <name type="scientific">Halovulum marinum</name>
    <dbReference type="NCBI Taxonomy" id="2662447"/>
    <lineage>
        <taxon>Bacteria</taxon>
        <taxon>Pseudomonadati</taxon>
        <taxon>Pseudomonadota</taxon>
        <taxon>Alphaproteobacteria</taxon>
        <taxon>Rhodobacterales</taxon>
        <taxon>Paracoccaceae</taxon>
        <taxon>Halovulum</taxon>
    </lineage>
</organism>
<evidence type="ECO:0000256" key="1">
    <source>
        <dbReference type="SAM" id="MobiDB-lite"/>
    </source>
</evidence>
<evidence type="ECO:0000256" key="2">
    <source>
        <dbReference type="SAM" id="SignalP"/>
    </source>
</evidence>
<evidence type="ECO:0000313" key="4">
    <source>
        <dbReference type="Proteomes" id="UP000474957"/>
    </source>
</evidence>
<feature type="region of interest" description="Disordered" evidence="1">
    <location>
        <begin position="32"/>
        <end position="101"/>
    </location>
</feature>
<keyword evidence="2" id="KW-0732">Signal</keyword>
<keyword evidence="4" id="KW-1185">Reference proteome</keyword>
<feature type="compositionally biased region" description="Low complexity" evidence="1">
    <location>
        <begin position="52"/>
        <end position="67"/>
    </location>
</feature>
<dbReference type="Proteomes" id="UP000474957">
    <property type="component" value="Unassembled WGS sequence"/>
</dbReference>
<accession>A0A6L5YXX6</accession>
<gene>
    <name evidence="3" type="ORF">GE300_05380</name>
</gene>
<feature type="chain" id="PRO_5026901112" evidence="2">
    <location>
        <begin position="20"/>
        <end position="199"/>
    </location>
</feature>
<proteinExistence type="predicted"/>
<comment type="caution">
    <text evidence="3">The sequence shown here is derived from an EMBL/GenBank/DDBJ whole genome shotgun (WGS) entry which is preliminary data.</text>
</comment>
<protein>
    <submittedName>
        <fullName evidence="3">DUF2155 domain-containing protein</fullName>
    </submittedName>
</protein>
<sequence length="199" mass="21664">MRAALAALALCGAALTAAAQDVDLNDPGILTLPLDQLPRGPNDPAPQPDAQPQPAEEQPDAQPQPAEEQPEPRPLDDPFADEPRARLPDPAPAGAQAPPGEMLEAPKARLRGLDKLSNTVNDFEIRVGETLAFKRLVVTLAACRYPRGDITEEAYAFLKIRDRREEEDRFSGWMLASSPALSALDHPRYDVWVLSCNTD</sequence>
<evidence type="ECO:0000313" key="3">
    <source>
        <dbReference type="EMBL" id="MSU89058.1"/>
    </source>
</evidence>
<dbReference type="InterPro" id="IPR019225">
    <property type="entry name" value="DUF2155"/>
</dbReference>
<dbReference type="Pfam" id="PF09923">
    <property type="entry name" value="DUF2155"/>
    <property type="match status" value="1"/>
</dbReference>
<feature type="compositionally biased region" description="Basic and acidic residues" evidence="1">
    <location>
        <begin position="70"/>
        <end position="87"/>
    </location>
</feature>
<name>A0A6L5YXX6_9RHOB</name>
<dbReference type="AlphaFoldDB" id="A0A6L5YXX6"/>
<feature type="signal peptide" evidence="2">
    <location>
        <begin position="1"/>
        <end position="19"/>
    </location>
</feature>
<reference evidence="3 4" key="1">
    <citation type="submission" date="2019-10" db="EMBL/GenBank/DDBJ databases">
        <title>Cognatihalovulum marinum gen. nov. sp. nov., a new member of the family Rhodobacteraceae isolated from deep seawater of the Northwest Indian Ocean.</title>
        <authorList>
            <person name="Ruan C."/>
            <person name="Wang J."/>
            <person name="Zheng X."/>
            <person name="Song L."/>
            <person name="Zhu Y."/>
            <person name="Huang Y."/>
            <person name="Lu Z."/>
            <person name="Du W."/>
            <person name="Huang L."/>
            <person name="Dai X."/>
        </authorList>
    </citation>
    <scope>NUCLEOTIDE SEQUENCE [LARGE SCALE GENOMIC DNA]</scope>
    <source>
        <strain evidence="3 4">2CG4</strain>
    </source>
</reference>